<evidence type="ECO:0000313" key="2">
    <source>
        <dbReference type="Proteomes" id="UP000494106"/>
    </source>
</evidence>
<dbReference type="EMBL" id="CADEBC010000100">
    <property type="protein sequence ID" value="CAB3222836.1"/>
    <property type="molecule type" value="Genomic_DNA"/>
</dbReference>
<keyword evidence="2" id="KW-1185">Reference proteome</keyword>
<accession>A0A8S0YTK6</accession>
<comment type="caution">
    <text evidence="1">The sequence shown here is derived from an EMBL/GenBank/DDBJ whole genome shotgun (WGS) entry which is preliminary data.</text>
</comment>
<organism evidence="1 2">
    <name type="scientific">Arctia plantaginis</name>
    <name type="common">Wood tiger moth</name>
    <name type="synonym">Phalaena plantaginis</name>
    <dbReference type="NCBI Taxonomy" id="874455"/>
    <lineage>
        <taxon>Eukaryota</taxon>
        <taxon>Metazoa</taxon>
        <taxon>Ecdysozoa</taxon>
        <taxon>Arthropoda</taxon>
        <taxon>Hexapoda</taxon>
        <taxon>Insecta</taxon>
        <taxon>Pterygota</taxon>
        <taxon>Neoptera</taxon>
        <taxon>Endopterygota</taxon>
        <taxon>Lepidoptera</taxon>
        <taxon>Glossata</taxon>
        <taxon>Ditrysia</taxon>
        <taxon>Noctuoidea</taxon>
        <taxon>Erebidae</taxon>
        <taxon>Arctiinae</taxon>
        <taxon>Arctia</taxon>
    </lineage>
</organism>
<protein>
    <submittedName>
        <fullName evidence="1">Uncharacterized protein</fullName>
    </submittedName>
</protein>
<dbReference type="Proteomes" id="UP000494106">
    <property type="component" value="Unassembled WGS sequence"/>
</dbReference>
<reference evidence="1 2" key="1">
    <citation type="submission" date="2020-04" db="EMBL/GenBank/DDBJ databases">
        <authorList>
            <person name="Wallbank WR R."/>
            <person name="Pardo Diaz C."/>
            <person name="Kozak K."/>
            <person name="Martin S."/>
            <person name="Jiggins C."/>
            <person name="Moest M."/>
            <person name="Warren A I."/>
            <person name="Byers J.R.P. K."/>
            <person name="Montejo-Kovacevich G."/>
            <person name="Yen C E."/>
        </authorList>
    </citation>
    <scope>NUCLEOTIDE SEQUENCE [LARGE SCALE GENOMIC DNA]</scope>
</reference>
<name>A0A8S0YTK6_ARCPL</name>
<gene>
    <name evidence="1" type="ORF">APLA_LOCUS1309</name>
</gene>
<sequence>MVLLVLDNGLCECFKTKCGEISIIWIWSGHLKESENLVVQGKPGNEQGHKTRSIGMTWIEVKHETQDRLSWSFAVNALCPIQDS</sequence>
<dbReference type="AlphaFoldDB" id="A0A8S0YTK6"/>
<evidence type="ECO:0000313" key="1">
    <source>
        <dbReference type="EMBL" id="CAB3222836.1"/>
    </source>
</evidence>
<proteinExistence type="predicted"/>